<keyword evidence="1" id="KW-0812">Transmembrane</keyword>
<evidence type="ECO:0000256" key="1">
    <source>
        <dbReference type="SAM" id="Phobius"/>
    </source>
</evidence>
<evidence type="ECO:0000313" key="2">
    <source>
        <dbReference type="EMBL" id="SCZ00604.1"/>
    </source>
</evidence>
<evidence type="ECO:0008006" key="4">
    <source>
        <dbReference type="Google" id="ProtNLM"/>
    </source>
</evidence>
<evidence type="ECO:0000313" key="3">
    <source>
        <dbReference type="Proteomes" id="UP000199354"/>
    </source>
</evidence>
<dbReference type="PROSITE" id="PS51257">
    <property type="entry name" value="PROKAR_LIPOPROTEIN"/>
    <property type="match status" value="1"/>
</dbReference>
<dbReference type="STRING" id="490189.SAMN02927903_03335"/>
<dbReference type="RefSeq" id="WP_091147327.1">
    <property type="nucleotide sequence ID" value="NZ_FMVF01000044.1"/>
</dbReference>
<accession>A0A1G5KJQ8</accession>
<dbReference type="EMBL" id="FMVF01000044">
    <property type="protein sequence ID" value="SCZ00604.1"/>
    <property type="molecule type" value="Genomic_DNA"/>
</dbReference>
<sequence length="149" mass="17329">MLIFDTKIGMTQYMLSILGCFYILPLSYLCFYENKSNDLGKISIGIIFIIVAIIQFSFTLKSIQVYSDSLVIHRPCFIFKRNRKFAKKEIQNVSFIQSTSRIGAGNYLVVKSKDSEESFMLLYSNRILKSLVEKFKEMEIETEVKFKIV</sequence>
<reference evidence="2 3" key="1">
    <citation type="submission" date="2016-10" db="EMBL/GenBank/DDBJ databases">
        <authorList>
            <person name="de Groot N.N."/>
        </authorList>
    </citation>
    <scope>NUCLEOTIDE SEQUENCE [LARGE SCALE GENOMIC DNA]</scope>
    <source>
        <strain evidence="2 3">CGMCC 1.7031</strain>
    </source>
</reference>
<proteinExistence type="predicted"/>
<name>A0A1G5KJQ8_9FLAO</name>
<feature type="transmembrane region" description="Helical" evidence="1">
    <location>
        <begin position="39"/>
        <end position="58"/>
    </location>
</feature>
<dbReference type="AlphaFoldDB" id="A0A1G5KJQ8"/>
<keyword evidence="1" id="KW-0472">Membrane</keyword>
<keyword evidence="1" id="KW-1133">Transmembrane helix</keyword>
<organism evidence="2 3">
    <name type="scientific">Flavobacterium caeni</name>
    <dbReference type="NCBI Taxonomy" id="490189"/>
    <lineage>
        <taxon>Bacteria</taxon>
        <taxon>Pseudomonadati</taxon>
        <taxon>Bacteroidota</taxon>
        <taxon>Flavobacteriia</taxon>
        <taxon>Flavobacteriales</taxon>
        <taxon>Flavobacteriaceae</taxon>
        <taxon>Flavobacterium</taxon>
    </lineage>
</organism>
<feature type="transmembrane region" description="Helical" evidence="1">
    <location>
        <begin position="12"/>
        <end position="32"/>
    </location>
</feature>
<gene>
    <name evidence="2" type="ORF">SAMN02927903_03335</name>
</gene>
<protein>
    <recommendedName>
        <fullName evidence="4">PH domain-containing protein</fullName>
    </recommendedName>
</protein>
<dbReference type="Proteomes" id="UP000199354">
    <property type="component" value="Unassembled WGS sequence"/>
</dbReference>
<keyword evidence="3" id="KW-1185">Reference proteome</keyword>